<keyword evidence="4" id="KW-1185">Reference proteome</keyword>
<accession>A0A561WKP4</accession>
<proteinExistence type="predicted"/>
<dbReference type="EMBL" id="VIWY01000002">
    <property type="protein sequence ID" value="TWG24434.1"/>
    <property type="molecule type" value="Genomic_DNA"/>
</dbReference>
<comment type="caution">
    <text evidence="3">The sequence shown here is derived from an EMBL/GenBank/DDBJ whole genome shotgun (WGS) entry which is preliminary data.</text>
</comment>
<feature type="domain" description="ParB-like N-terminal" evidence="2">
    <location>
        <begin position="22"/>
        <end position="106"/>
    </location>
</feature>
<dbReference type="SMART" id="SM00470">
    <property type="entry name" value="ParB"/>
    <property type="match status" value="1"/>
</dbReference>
<dbReference type="AlphaFoldDB" id="A0A561WKP4"/>
<dbReference type="InterPro" id="IPR036086">
    <property type="entry name" value="ParB/Sulfiredoxin_sf"/>
</dbReference>
<feature type="region of interest" description="Disordered" evidence="1">
    <location>
        <begin position="216"/>
        <end position="240"/>
    </location>
</feature>
<feature type="compositionally biased region" description="Low complexity" evidence="1">
    <location>
        <begin position="224"/>
        <end position="236"/>
    </location>
</feature>
<evidence type="ECO:0000256" key="1">
    <source>
        <dbReference type="SAM" id="MobiDB-lite"/>
    </source>
</evidence>
<dbReference type="Proteomes" id="UP000320239">
    <property type="component" value="Unassembled WGS sequence"/>
</dbReference>
<gene>
    <name evidence="3" type="ORF">FHX34_102990</name>
</gene>
<dbReference type="SUPFAM" id="SSF110849">
    <property type="entry name" value="ParB/Sulfiredoxin"/>
    <property type="match status" value="1"/>
</dbReference>
<dbReference type="Gene3D" id="3.90.1530.10">
    <property type="entry name" value="Conserved hypothetical protein from pyrococcus furiosus pfu- 392566-001, ParB domain"/>
    <property type="match status" value="1"/>
</dbReference>
<feature type="region of interest" description="Disordered" evidence="1">
    <location>
        <begin position="151"/>
        <end position="172"/>
    </location>
</feature>
<evidence type="ECO:0000259" key="2">
    <source>
        <dbReference type="SMART" id="SM00470"/>
    </source>
</evidence>
<dbReference type="RefSeq" id="WP_164465910.1">
    <property type="nucleotide sequence ID" value="NZ_BOMX01000070.1"/>
</dbReference>
<organism evidence="3 4">
    <name type="scientific">Actinoplanes teichomyceticus</name>
    <dbReference type="NCBI Taxonomy" id="1867"/>
    <lineage>
        <taxon>Bacteria</taxon>
        <taxon>Bacillati</taxon>
        <taxon>Actinomycetota</taxon>
        <taxon>Actinomycetes</taxon>
        <taxon>Micromonosporales</taxon>
        <taxon>Micromonosporaceae</taxon>
        <taxon>Actinoplanes</taxon>
    </lineage>
</organism>
<protein>
    <submittedName>
        <fullName evidence="3">ParB-like chromosome segregation protein Spo0J</fullName>
    </submittedName>
</protein>
<name>A0A561WKP4_ACTTI</name>
<evidence type="ECO:0000313" key="3">
    <source>
        <dbReference type="EMBL" id="TWG24434.1"/>
    </source>
</evidence>
<sequence length="319" mass="34523">MDDITPTYFAELNGALPAGKAELVPIASLSSAWTPRQTALDERHVQLLAQSEAPLPPILVQRSTMRVIDGVHRLHAARRNGAEEILAHLLEDDDRAAYLRSVASNVAHGLPLTLAERRAAAKRLLEWFPQCSDRSIGRVSGLSGKTVAALRKRSGTGMPAERIGRDGRVRPARPGADRLLVEELITQHPHASLRDLARRAGVSPNTVRNARLRMIHRGPGTDRPAGAPGAEGAPAGQDFAPDDVVLTNLSRDPSLRYTETGRTLLRLLHQHLGTSLDGQVVESLPPHCLPLVSKVARSVAMQWKQFAEIAEGRANASAL</sequence>
<dbReference type="InterPro" id="IPR003115">
    <property type="entry name" value="ParB_N"/>
</dbReference>
<evidence type="ECO:0000313" key="4">
    <source>
        <dbReference type="Proteomes" id="UP000320239"/>
    </source>
</evidence>
<reference evidence="3 4" key="1">
    <citation type="submission" date="2019-06" db="EMBL/GenBank/DDBJ databases">
        <title>Sequencing the genomes of 1000 actinobacteria strains.</title>
        <authorList>
            <person name="Klenk H.-P."/>
        </authorList>
    </citation>
    <scope>NUCLEOTIDE SEQUENCE [LARGE SCALE GENOMIC DNA]</scope>
    <source>
        <strain evidence="3 4">DSM 43866</strain>
    </source>
</reference>
<feature type="compositionally biased region" description="Basic and acidic residues" evidence="1">
    <location>
        <begin position="162"/>
        <end position="172"/>
    </location>
</feature>